<feature type="non-terminal residue" evidence="1">
    <location>
        <position position="1"/>
    </location>
</feature>
<evidence type="ECO:0000313" key="2">
    <source>
        <dbReference type="Proteomes" id="UP001432027"/>
    </source>
</evidence>
<sequence length="95" mass="10947">LSHCSESSNFVIKRHTMINNNLSRLCPILMISTIDEDIVNWARLMFNPTECSLISFMGEVALRTIDMDPSKVDRSAPPYPLTETFRFMSRSVRFC</sequence>
<feature type="non-terminal residue" evidence="1">
    <location>
        <position position="95"/>
    </location>
</feature>
<comment type="caution">
    <text evidence="1">The sequence shown here is derived from an EMBL/GenBank/DDBJ whole genome shotgun (WGS) entry which is preliminary data.</text>
</comment>
<name>A0AAV5SML6_9BILA</name>
<accession>A0AAV5SML6</accession>
<protein>
    <submittedName>
        <fullName evidence="1">Uncharacterized protein</fullName>
    </submittedName>
</protein>
<proteinExistence type="predicted"/>
<gene>
    <name evidence="1" type="ORF">PENTCL1PPCAC_6137</name>
</gene>
<evidence type="ECO:0000313" key="1">
    <source>
        <dbReference type="EMBL" id="GMS83962.1"/>
    </source>
</evidence>
<organism evidence="1 2">
    <name type="scientific">Pristionchus entomophagus</name>
    <dbReference type="NCBI Taxonomy" id="358040"/>
    <lineage>
        <taxon>Eukaryota</taxon>
        <taxon>Metazoa</taxon>
        <taxon>Ecdysozoa</taxon>
        <taxon>Nematoda</taxon>
        <taxon>Chromadorea</taxon>
        <taxon>Rhabditida</taxon>
        <taxon>Rhabditina</taxon>
        <taxon>Diplogasteromorpha</taxon>
        <taxon>Diplogasteroidea</taxon>
        <taxon>Neodiplogasteridae</taxon>
        <taxon>Pristionchus</taxon>
    </lineage>
</organism>
<keyword evidence="2" id="KW-1185">Reference proteome</keyword>
<dbReference type="AlphaFoldDB" id="A0AAV5SML6"/>
<dbReference type="Proteomes" id="UP001432027">
    <property type="component" value="Unassembled WGS sequence"/>
</dbReference>
<reference evidence="1" key="1">
    <citation type="submission" date="2023-10" db="EMBL/GenBank/DDBJ databases">
        <title>Genome assembly of Pristionchus species.</title>
        <authorList>
            <person name="Yoshida K."/>
            <person name="Sommer R.J."/>
        </authorList>
    </citation>
    <scope>NUCLEOTIDE SEQUENCE</scope>
    <source>
        <strain evidence="1">RS0144</strain>
    </source>
</reference>
<dbReference type="EMBL" id="BTSX01000002">
    <property type="protein sequence ID" value="GMS83962.1"/>
    <property type="molecule type" value="Genomic_DNA"/>
</dbReference>